<name>A0A168CES2_CORFA</name>
<dbReference type="OrthoDB" id="4861758at2759"/>
<dbReference type="EMBL" id="AZHB01000003">
    <property type="protein sequence ID" value="OAA71290.1"/>
    <property type="molecule type" value="Genomic_DNA"/>
</dbReference>
<accession>A0A168CES2</accession>
<keyword evidence="2" id="KW-1185">Reference proteome</keyword>
<evidence type="ECO:0000313" key="1">
    <source>
        <dbReference type="EMBL" id="OAA71290.1"/>
    </source>
</evidence>
<comment type="caution">
    <text evidence="1">The sequence shown here is derived from an EMBL/GenBank/DDBJ whole genome shotgun (WGS) entry which is preliminary data.</text>
</comment>
<proteinExistence type="predicted"/>
<sequence length="415" mass="46769">MRVTRSMTLNERHNSNRGLLLLSNDLLLLIYLQAGSLDAVRALMRASRRLWATFNTNPVLIFESALAKSTPDRVAAVVRAVWNLRCRAHTPTITLRAMRSIDDPAHLPTWTPPPPLHPQVPAAFVRDFMALASRIHGLAHLILDDCLASLVSVQEEDKLSPFPMLYPEMQPSYPYKHGRAPWVDATPFLAPPSWAEELRMIHGLWLCEFHNALLEACARGYGWVCTELGGLAAGDRRLERFFLNNWTGTFWTIHHGLDALHRRHQAAAPTAAAELPLSMPIPWRLRPADAERARKGARGCWGAPPIAPGAMSWEEMLESGPETDGYRFLVGLSAGTAAAPVFAHLGVLHWCRSRMHSLGLVHGGDDRIPRIWYPRLLDHWLSLLLPQVRECGLALLPPFWWKMTSEQVQELEWRV</sequence>
<dbReference type="Proteomes" id="UP000076744">
    <property type="component" value="Unassembled WGS sequence"/>
</dbReference>
<dbReference type="STRING" id="1081104.A0A168CES2"/>
<dbReference type="GeneID" id="30018133"/>
<organism evidence="1 2">
    <name type="scientific">Cordyceps fumosorosea (strain ARSEF 2679)</name>
    <name type="common">Isaria fumosorosea</name>
    <dbReference type="NCBI Taxonomy" id="1081104"/>
    <lineage>
        <taxon>Eukaryota</taxon>
        <taxon>Fungi</taxon>
        <taxon>Dikarya</taxon>
        <taxon>Ascomycota</taxon>
        <taxon>Pezizomycotina</taxon>
        <taxon>Sordariomycetes</taxon>
        <taxon>Hypocreomycetidae</taxon>
        <taxon>Hypocreales</taxon>
        <taxon>Cordycipitaceae</taxon>
        <taxon>Cordyceps</taxon>
    </lineage>
</organism>
<protein>
    <submittedName>
        <fullName evidence="1">Uncharacterized protein</fullName>
    </submittedName>
</protein>
<reference evidence="1 2" key="1">
    <citation type="journal article" date="2016" name="Genome Biol. Evol.">
        <title>Divergent and convergent evolution of fungal pathogenicity.</title>
        <authorList>
            <person name="Shang Y."/>
            <person name="Xiao G."/>
            <person name="Zheng P."/>
            <person name="Cen K."/>
            <person name="Zhan S."/>
            <person name="Wang C."/>
        </authorList>
    </citation>
    <scope>NUCLEOTIDE SEQUENCE [LARGE SCALE GENOMIC DNA]</scope>
    <source>
        <strain evidence="1 2">ARSEF 2679</strain>
    </source>
</reference>
<gene>
    <name evidence="1" type="ORF">ISF_01841</name>
</gene>
<evidence type="ECO:0000313" key="2">
    <source>
        <dbReference type="Proteomes" id="UP000076744"/>
    </source>
</evidence>
<dbReference type="AlphaFoldDB" id="A0A168CES2"/>
<dbReference type="RefSeq" id="XP_018707171.1">
    <property type="nucleotide sequence ID" value="XM_018845448.1"/>
</dbReference>